<name>A0A9J5XJ83_SOLCO</name>
<comment type="caution">
    <text evidence="1">The sequence shown here is derived from an EMBL/GenBank/DDBJ whole genome shotgun (WGS) entry which is preliminary data.</text>
</comment>
<gene>
    <name evidence="1" type="ORF">H5410_047632</name>
</gene>
<keyword evidence="2" id="KW-1185">Reference proteome</keyword>
<protein>
    <submittedName>
        <fullName evidence="1">Uncharacterized protein</fullName>
    </submittedName>
</protein>
<dbReference type="Proteomes" id="UP000824120">
    <property type="component" value="Chromosome 9"/>
</dbReference>
<evidence type="ECO:0000313" key="2">
    <source>
        <dbReference type="Proteomes" id="UP000824120"/>
    </source>
</evidence>
<organism evidence="1 2">
    <name type="scientific">Solanum commersonii</name>
    <name type="common">Commerson's wild potato</name>
    <name type="synonym">Commerson's nightshade</name>
    <dbReference type="NCBI Taxonomy" id="4109"/>
    <lineage>
        <taxon>Eukaryota</taxon>
        <taxon>Viridiplantae</taxon>
        <taxon>Streptophyta</taxon>
        <taxon>Embryophyta</taxon>
        <taxon>Tracheophyta</taxon>
        <taxon>Spermatophyta</taxon>
        <taxon>Magnoliopsida</taxon>
        <taxon>eudicotyledons</taxon>
        <taxon>Gunneridae</taxon>
        <taxon>Pentapetalae</taxon>
        <taxon>asterids</taxon>
        <taxon>lamiids</taxon>
        <taxon>Solanales</taxon>
        <taxon>Solanaceae</taxon>
        <taxon>Solanoideae</taxon>
        <taxon>Solaneae</taxon>
        <taxon>Solanum</taxon>
    </lineage>
</organism>
<accession>A0A9J5XJ83</accession>
<dbReference type="EMBL" id="JACXVP010000009">
    <property type="protein sequence ID" value="KAG5587198.1"/>
    <property type="molecule type" value="Genomic_DNA"/>
</dbReference>
<reference evidence="1 2" key="1">
    <citation type="submission" date="2020-09" db="EMBL/GenBank/DDBJ databases">
        <title>De no assembly of potato wild relative species, Solanum commersonii.</title>
        <authorList>
            <person name="Cho K."/>
        </authorList>
    </citation>
    <scope>NUCLEOTIDE SEQUENCE [LARGE SCALE GENOMIC DNA]</scope>
    <source>
        <strain evidence="1">LZ3.2</strain>
        <tissue evidence="1">Leaf</tissue>
    </source>
</reference>
<evidence type="ECO:0000313" key="1">
    <source>
        <dbReference type="EMBL" id="KAG5587198.1"/>
    </source>
</evidence>
<proteinExistence type="predicted"/>
<sequence length="93" mass="9898">MFVVFVVAISITAPCPFQVKPVGPMGRFVGSLTPNLSPLKPITLLPIGSCGFCFFFNLVRKASSEIVLGLSLGGPQLTIKEALSLINSKWSTT</sequence>
<dbReference type="AlphaFoldDB" id="A0A9J5XJ83"/>